<evidence type="ECO:0000313" key="2">
    <source>
        <dbReference type="EMBL" id="CCX07017.1"/>
    </source>
</evidence>
<protein>
    <submittedName>
        <fullName evidence="2">Uncharacterized protein</fullName>
    </submittedName>
</protein>
<evidence type="ECO:0000313" key="3">
    <source>
        <dbReference type="Proteomes" id="UP000018144"/>
    </source>
</evidence>
<feature type="non-terminal residue" evidence="2">
    <location>
        <position position="108"/>
    </location>
</feature>
<gene>
    <name evidence="2" type="ORF">PCON_06604</name>
</gene>
<reference evidence="2 3" key="1">
    <citation type="journal article" date="2013" name="PLoS Genet.">
        <title>The genome and development-dependent transcriptomes of Pyronema confluens: a window into fungal evolution.</title>
        <authorList>
            <person name="Traeger S."/>
            <person name="Altegoer F."/>
            <person name="Freitag M."/>
            <person name="Gabaldon T."/>
            <person name="Kempken F."/>
            <person name="Kumar A."/>
            <person name="Marcet-Houben M."/>
            <person name="Poggeler S."/>
            <person name="Stajich J.E."/>
            <person name="Nowrousian M."/>
        </authorList>
    </citation>
    <scope>NUCLEOTIDE SEQUENCE [LARGE SCALE GENOMIC DNA]</scope>
    <source>
        <strain evidence="3">CBS 100304</strain>
        <tissue evidence="2">Vegetative mycelium</tissue>
    </source>
</reference>
<dbReference type="AlphaFoldDB" id="U4KXW3"/>
<dbReference type="Proteomes" id="UP000018144">
    <property type="component" value="Unassembled WGS sequence"/>
</dbReference>
<keyword evidence="3" id="KW-1185">Reference proteome</keyword>
<name>U4KXW3_PYROM</name>
<feature type="signal peptide" evidence="1">
    <location>
        <begin position="1"/>
        <end position="22"/>
    </location>
</feature>
<evidence type="ECO:0000256" key="1">
    <source>
        <dbReference type="SAM" id="SignalP"/>
    </source>
</evidence>
<dbReference type="OrthoDB" id="10678553at2759"/>
<feature type="chain" id="PRO_5004650847" evidence="1">
    <location>
        <begin position="23"/>
        <end position="108"/>
    </location>
</feature>
<organism evidence="2 3">
    <name type="scientific">Pyronema omphalodes (strain CBS 100304)</name>
    <name type="common">Pyronema confluens</name>
    <dbReference type="NCBI Taxonomy" id="1076935"/>
    <lineage>
        <taxon>Eukaryota</taxon>
        <taxon>Fungi</taxon>
        <taxon>Dikarya</taxon>
        <taxon>Ascomycota</taxon>
        <taxon>Pezizomycotina</taxon>
        <taxon>Pezizomycetes</taxon>
        <taxon>Pezizales</taxon>
        <taxon>Pyronemataceae</taxon>
        <taxon>Pyronema</taxon>
    </lineage>
</organism>
<proteinExistence type="predicted"/>
<accession>U4KXW3</accession>
<sequence>MQFRKGIQLAALLAAVSSMATAAPASSGSSIIARGENYDSTPVYGQDNYDQKKVNYVVVDYDTKKDPNYKSADYIKDPLYKATNGAINYNNVKDTKYGGEYRDGKYFK</sequence>
<keyword evidence="1" id="KW-0732">Signal</keyword>
<dbReference type="EMBL" id="HF935330">
    <property type="protein sequence ID" value="CCX07017.1"/>
    <property type="molecule type" value="Genomic_DNA"/>
</dbReference>